<dbReference type="AlphaFoldDB" id="A0A662ZEK2"/>
<dbReference type="Pfam" id="PF02826">
    <property type="entry name" value="2-Hacid_dh_C"/>
    <property type="match status" value="1"/>
</dbReference>
<dbReference type="InterPro" id="IPR006139">
    <property type="entry name" value="D-isomer_2_OHA_DH_cat_dom"/>
</dbReference>
<feature type="domain" description="D-isomer specific 2-hydroxyacid dehydrogenase NAD-binding" evidence="5">
    <location>
        <begin position="98"/>
        <end position="274"/>
    </location>
</feature>
<reference evidence="6 7" key="1">
    <citation type="submission" date="2016-10" db="EMBL/GenBank/DDBJ databases">
        <authorList>
            <person name="Varghese N."/>
            <person name="Submissions S."/>
        </authorList>
    </citation>
    <scope>NUCLEOTIDE SEQUENCE [LARGE SCALE GENOMIC DNA]</scope>
    <source>
        <strain evidence="6 7">22B</strain>
    </source>
</reference>
<protein>
    <submittedName>
        <fullName evidence="6">Phosphoglycerate dehydrogenase</fullName>
    </submittedName>
</protein>
<name>A0A662ZEK2_9GAMM</name>
<dbReference type="InterPro" id="IPR006140">
    <property type="entry name" value="D-isomer_DH_NAD-bd"/>
</dbReference>
<dbReference type="SUPFAM" id="SSF52283">
    <property type="entry name" value="Formate/glycerate dehydrogenase catalytic domain-like"/>
    <property type="match status" value="1"/>
</dbReference>
<dbReference type="PANTHER" id="PTHR43333">
    <property type="entry name" value="2-HACID_DH_C DOMAIN-CONTAINING PROTEIN"/>
    <property type="match status" value="1"/>
</dbReference>
<keyword evidence="1 3" id="KW-0560">Oxidoreductase</keyword>
<sequence>MKKVLIVLDLNQRQIDMYKDPELELTFKKPSEVTPADLKEVNILVGNIPPAVVKEAPHLELINLNSAGYDNYLGNVSPNTKLCNCVGAFSPAVGEHILAMTFSLIRHFHLYRDKQNNKDWSDCGKIISVEGSTIAVFGLGDIGRSYARKVKALGAKKVIGIRRNIKDKPDYIDEMYALSDAEKAVADADIVVNVLPSAKETTSLFDKKLFSKMKKGAYFINVGRGNAMNQDDLLDALHSGQLSGAASDVFTPEPLPKDHPLWSEPKFLLTPHVAGWFFLDETKERIVRISSSNVKAFIHGEKLVNEVAH</sequence>
<dbReference type="PANTHER" id="PTHR43333:SF1">
    <property type="entry name" value="D-ISOMER SPECIFIC 2-HYDROXYACID DEHYDROGENASE NAD-BINDING DOMAIN-CONTAINING PROTEIN"/>
    <property type="match status" value="1"/>
</dbReference>
<gene>
    <name evidence="6" type="ORF">SAMN04487865_10906</name>
</gene>
<dbReference type="InterPro" id="IPR036291">
    <property type="entry name" value="NAD(P)-bd_dom_sf"/>
</dbReference>
<keyword evidence="2" id="KW-0520">NAD</keyword>
<dbReference type="RefSeq" id="WP_074841798.1">
    <property type="nucleotide sequence ID" value="NZ_CP047056.1"/>
</dbReference>
<feature type="domain" description="D-isomer specific 2-hydroxyacid dehydrogenase catalytic" evidence="4">
    <location>
        <begin position="6"/>
        <end position="307"/>
    </location>
</feature>
<dbReference type="CDD" id="cd05300">
    <property type="entry name" value="2-Hacid_dh_1"/>
    <property type="match status" value="1"/>
</dbReference>
<proteinExistence type="inferred from homology"/>
<evidence type="ECO:0000313" key="7">
    <source>
        <dbReference type="Proteomes" id="UP000243374"/>
    </source>
</evidence>
<evidence type="ECO:0000259" key="4">
    <source>
        <dbReference type="Pfam" id="PF00389"/>
    </source>
</evidence>
<comment type="similarity">
    <text evidence="3">Belongs to the D-isomer specific 2-hydroxyacid dehydrogenase family.</text>
</comment>
<evidence type="ECO:0000256" key="2">
    <source>
        <dbReference type="ARBA" id="ARBA00023027"/>
    </source>
</evidence>
<dbReference type="OrthoDB" id="9787219at2"/>
<evidence type="ECO:0000259" key="5">
    <source>
        <dbReference type="Pfam" id="PF02826"/>
    </source>
</evidence>
<organism evidence="6 7">
    <name type="scientific">Succinivibrio dextrinosolvens</name>
    <dbReference type="NCBI Taxonomy" id="83771"/>
    <lineage>
        <taxon>Bacteria</taxon>
        <taxon>Pseudomonadati</taxon>
        <taxon>Pseudomonadota</taxon>
        <taxon>Gammaproteobacteria</taxon>
        <taxon>Aeromonadales</taxon>
        <taxon>Succinivibrionaceae</taxon>
        <taxon>Succinivibrio</taxon>
    </lineage>
</organism>
<dbReference type="SUPFAM" id="SSF51735">
    <property type="entry name" value="NAD(P)-binding Rossmann-fold domains"/>
    <property type="match status" value="1"/>
</dbReference>
<evidence type="ECO:0000256" key="3">
    <source>
        <dbReference type="RuleBase" id="RU003719"/>
    </source>
</evidence>
<keyword evidence="7" id="KW-1185">Reference proteome</keyword>
<dbReference type="GO" id="GO:0016616">
    <property type="term" value="F:oxidoreductase activity, acting on the CH-OH group of donors, NAD or NADP as acceptor"/>
    <property type="evidence" value="ECO:0007669"/>
    <property type="project" value="InterPro"/>
</dbReference>
<accession>A0A662ZEK2</accession>
<dbReference type="Gene3D" id="3.40.50.720">
    <property type="entry name" value="NAD(P)-binding Rossmann-like Domain"/>
    <property type="match status" value="2"/>
</dbReference>
<dbReference type="Proteomes" id="UP000243374">
    <property type="component" value="Unassembled WGS sequence"/>
</dbReference>
<evidence type="ECO:0000313" key="6">
    <source>
        <dbReference type="EMBL" id="SFK49407.1"/>
    </source>
</evidence>
<dbReference type="EMBL" id="FOSF01000090">
    <property type="protein sequence ID" value="SFK49407.1"/>
    <property type="molecule type" value="Genomic_DNA"/>
</dbReference>
<dbReference type="GO" id="GO:0051287">
    <property type="term" value="F:NAD binding"/>
    <property type="evidence" value="ECO:0007669"/>
    <property type="project" value="InterPro"/>
</dbReference>
<evidence type="ECO:0000256" key="1">
    <source>
        <dbReference type="ARBA" id="ARBA00023002"/>
    </source>
</evidence>
<dbReference type="Pfam" id="PF00389">
    <property type="entry name" value="2-Hacid_dh"/>
    <property type="match status" value="1"/>
</dbReference>